<reference evidence="1 2" key="1">
    <citation type="submission" date="2019-02" db="EMBL/GenBank/DDBJ databases">
        <title>Deep-cultivation of Planctomycetes and their phenomic and genomic characterization uncovers novel biology.</title>
        <authorList>
            <person name="Wiegand S."/>
            <person name="Jogler M."/>
            <person name="Boedeker C."/>
            <person name="Pinto D."/>
            <person name="Vollmers J."/>
            <person name="Rivas-Marin E."/>
            <person name="Kohn T."/>
            <person name="Peeters S.H."/>
            <person name="Heuer A."/>
            <person name="Rast P."/>
            <person name="Oberbeckmann S."/>
            <person name="Bunk B."/>
            <person name="Jeske O."/>
            <person name="Meyerdierks A."/>
            <person name="Storesund J.E."/>
            <person name="Kallscheuer N."/>
            <person name="Luecker S."/>
            <person name="Lage O.M."/>
            <person name="Pohl T."/>
            <person name="Merkel B.J."/>
            <person name="Hornburger P."/>
            <person name="Mueller R.-W."/>
            <person name="Bruemmer F."/>
            <person name="Labrenz M."/>
            <person name="Spormann A.M."/>
            <person name="Op den Camp H."/>
            <person name="Overmann J."/>
            <person name="Amann R."/>
            <person name="Jetten M.S.M."/>
            <person name="Mascher T."/>
            <person name="Medema M.H."/>
            <person name="Devos D.P."/>
            <person name="Kaster A.-K."/>
            <person name="Ovreas L."/>
            <person name="Rohde M."/>
            <person name="Galperin M.Y."/>
            <person name="Jogler C."/>
        </authorList>
    </citation>
    <scope>NUCLEOTIDE SEQUENCE [LARGE SCALE GENOMIC DNA]</scope>
    <source>
        <strain evidence="1 2">Q31a</strain>
    </source>
</reference>
<gene>
    <name evidence="1" type="ORF">Q31a_14850</name>
</gene>
<dbReference type="KEGG" id="ahel:Q31a_14850"/>
<organism evidence="1 2">
    <name type="scientific">Aureliella helgolandensis</name>
    <dbReference type="NCBI Taxonomy" id="2527968"/>
    <lineage>
        <taxon>Bacteria</taxon>
        <taxon>Pseudomonadati</taxon>
        <taxon>Planctomycetota</taxon>
        <taxon>Planctomycetia</taxon>
        <taxon>Pirellulales</taxon>
        <taxon>Pirellulaceae</taxon>
        <taxon>Aureliella</taxon>
    </lineage>
</organism>
<protein>
    <recommendedName>
        <fullName evidence="3">DUF5666 domain-containing protein</fullName>
    </recommendedName>
</protein>
<name>A0A518G3L2_9BACT</name>
<evidence type="ECO:0000313" key="1">
    <source>
        <dbReference type="EMBL" id="QDV23187.1"/>
    </source>
</evidence>
<evidence type="ECO:0008006" key="3">
    <source>
        <dbReference type="Google" id="ProtNLM"/>
    </source>
</evidence>
<dbReference type="Proteomes" id="UP000318017">
    <property type="component" value="Chromosome"/>
</dbReference>
<dbReference type="EMBL" id="CP036298">
    <property type="protein sequence ID" value="QDV23187.1"/>
    <property type="molecule type" value="Genomic_DNA"/>
</dbReference>
<evidence type="ECO:0000313" key="2">
    <source>
        <dbReference type="Proteomes" id="UP000318017"/>
    </source>
</evidence>
<proteinExistence type="predicted"/>
<keyword evidence="2" id="KW-1185">Reference proteome</keyword>
<accession>A0A518G3L2</accession>
<dbReference type="AlphaFoldDB" id="A0A518G3L2"/>
<sequence>MRSCTIKPYLILLVVLTLPFAASSVLCHIGIAADEPPAKPIPAITPGRVIIPIEKMRRIWGELISIDFATRTGKFRNESTDEVMSFTVMPYAELLHHATLGDLQDFRVGERAIFRLHVNEQEEWVWLTYIQDEMNMMNGHGEYFFVDQVDAAAGKITTTWAKGDMTFVREKGVVIETDKDTRYWKNGQPAKFSNIKVGDKLRTQTHGTGSGKHRVPWEVFLDEESLLKFQTEQKTVHAQRILEEGAPGYIDEASASQVVLTLFNEGDAQIKLLKRGGIVRIAPAGEDRKPTSAPVSAKVNMIGKNGRQTKVTLDLKAGGDAFHPVGLVRLWVD</sequence>